<sequence>MPDRESVGGPGSAGSGFLPLQFPSAFAAFHASTPPGTPTTAMHHATHYHHHAQLAAAAAAAAGATSELSYLAALHPAYRPVPYDHPLYGANTLRGLEYLSAARSLHPELHAGSTLASQDFQLSLEGSRIASPTRLRLSGGAIGASVNRKRAVSWSPYSAESLDLAAVIRASPASLAVRAPSAASTGSYGHLSAGAISPALSLSHASLAQQLLARGGVVGGSGVLAGGVLMDPAHQQAAAAAAHHAAHAHLVAGIHRSHISSPTQLLMGAPVDVRPGLTLDGTPPQHLQQSPQQPEVTSVMEADSASGMTQRKSPQILMGHRDNHHSNKPLSAAAESTVHDGLDSKDEPGDFIETNCHWVDCKLEFPTQDDLVKHINTDHIHASKKAFVCRWVGCSRDEKPFKAQYMLVVHMRRHTGEKPHKCTFEGCCKAYSRLENLKTHLRSHTGEKPYTCEYPGCAKAFSNASDRAKHQNRTHSNEKPYVCKAPGCTKRYTDPSSLRKHVKTVHGAEFYASKKHKGCSRGDDSAESGGGGAGSSPRSEEGGVPVGIRGHTSSASVKSESPASPIPHGLHTPAHQLSAQCGGELDFGGSALGGFGDENGAPYFRLDGEVEQEVVGEVGQLPLMLRAMVAIGEPRAHHHAPRFGNKMAVARLMPPPHPDIGPGVQGRTELGSTSVAVELKTGVPNTRRDSGISSGSSLYSARSSDISRKSSQASVVSGAVATTTGIAAPQRIVSQHTTVYDQLSPDSSRRSSQVSCVGYAPAPSSALAAVQAVRTSQGNQAVLLRGVTCSEVRAEELALELDPNVQVKEEARRLSEQSNLSDQAQYQQYPCGTDDVGDAPFPFKTEDDQETVTYKESRSNSTNTVVITTAQVHHPNQEVNLEQVAEGEMVENKLVIPDEMMQYLNQSILATESVKPAKTDSTNQPEPETSKDKENSTKDNTNSDVQDTNNSSEKISDVATSDDSLLKNLGAIGSDLNISDIPVDLRSLDVSMSGNSGSLLNSKSPDDKATPLQEQVIPEVVTEKCEKEYSKPPSSNVSTNPLQSLQTMTANQTEQTNRMRPNPLPQKQNTMSPKTVVMSQNVLSPQNLPHSMLSPQSLPHSAMSPQSVMSPHNVPHSVMSPPSVYNVMSPQSVMSVMSPQHNAMSPQSMQSLMSPQMPNQMMMSPRHNNIGSPMSQNMASPMVNMASPMGQNIASPHSHGMPSPMHPGLQSPMGPGMTSPMVQNMSNMSMNAQVQNQNQMMNMNMNQGPQMGVNPNYMNNRNCNAKVPNRNNMNQYHNQNYNQAPPYPVQNQNVMRSQNMQQYQMMQQYNQNQMPMHQMSNQNMVYNNQMNYQPAVLLRGVTCSEVRAEELALELDPNVQVKEEARRLSEQSNLSDQAQYQQYPCGTDDVGDAPFPFKTEDDQETVTYKESRSNSTNTVVITTAQVHHPNQEVNLEQVAEGEMVENKLVIPDEMMQYLNQSILATESVKPAKTDSTNQPEPETSKDKENSTKDNTNSDVQDTNNSSEKISDVATSDDSLLKNLGAIGSDLNISDIPVDLRSLDVSMSGNSGSLLNSKSPDDKATPLQEQVIPEVVTEKCEKEYSKPPSSNVSTNPLQSLQTMTANQTEQTNRMRPNPLPQKQNTMSPKTVVMSQNVLSPQNLPHSMLSPQSLPHSAMSPQSVMSPHNVPHSVMSPPSVYNVMSPQSVMSVMSPQHNAMSPQSMQSLMSPQMPNQMMMSPRHNNIGSPMSQNMASPMVNMASPMGQNIASPHSHGMPSPMHPGLQSPMGPGMTSPMVQNMSNMSMNAQVQNQNQMMNMNMNQGPQMGVNPNYMNNRNCNAKVPNRNNMNQYHNQNYNQAPPYPVQNQNVMRSQNMQQYQMMQQYNQNQMPMHQMSNQNMVYNNQMNYQPVSYPNQSNQMHPLQMSRSSMMSVDNSGNMSRGTMNNYCEQQNQCPSMQNPQYSQNMQYPQPPPYNSVVNAANVMGPPPPKNNHQYNQTMLNNNQYYNHQRPYNQWDYPGNQFNKHNMQKSVQNSLNMSTGSQKPINGARVPINPNQMKGEQQTDCSMNSLRSQNNPTSEVQVWDISQSQIEATNGRKKNPNGNNTMRQDTYQRTLEYVESCENWKSSEMVSSSTHPLQGGDNMVVNDLQTSLSSFYEENQYLQMIQ</sequence>
<feature type="region of interest" description="Disordered" evidence="13">
    <location>
        <begin position="1468"/>
        <end position="1513"/>
    </location>
</feature>
<gene>
    <name evidence="15" type="ORF">B5V51_12816</name>
</gene>
<feature type="domain" description="C2H2-type" evidence="14">
    <location>
        <begin position="420"/>
        <end position="449"/>
    </location>
</feature>
<evidence type="ECO:0000256" key="6">
    <source>
        <dbReference type="ARBA" id="ARBA00022771"/>
    </source>
</evidence>
<dbReference type="FunFam" id="3.30.160.60:FF:000019">
    <property type="entry name" value="GLI family zinc finger 3"/>
    <property type="match status" value="1"/>
</dbReference>
<dbReference type="FunFam" id="3.30.160.60:FF:000048">
    <property type="entry name" value="GLI family zinc finger 3"/>
    <property type="match status" value="1"/>
</dbReference>
<evidence type="ECO:0000256" key="8">
    <source>
        <dbReference type="ARBA" id="ARBA00023015"/>
    </source>
</evidence>
<dbReference type="InterPro" id="IPR013087">
    <property type="entry name" value="Znf_C2H2_type"/>
</dbReference>
<dbReference type="InterPro" id="IPR056436">
    <property type="entry name" value="Znf-C2H2_ZIC1-5/GLI1-3-like"/>
</dbReference>
<keyword evidence="10" id="KW-0804">Transcription</keyword>
<evidence type="ECO:0000256" key="12">
    <source>
        <dbReference type="PROSITE-ProRule" id="PRU00042"/>
    </source>
</evidence>
<accession>A0A2A4JSD4</accession>
<feature type="region of interest" description="Disordered" evidence="13">
    <location>
        <begin position="1602"/>
        <end position="1624"/>
    </location>
</feature>
<dbReference type="PANTHER" id="PTHR45718:SF4">
    <property type="entry name" value="TRANSCRIPTIONAL ACTIVATOR CUBITUS INTERRUPTUS"/>
    <property type="match status" value="1"/>
</dbReference>
<feature type="compositionally biased region" description="Low complexity" evidence="13">
    <location>
        <begin position="553"/>
        <end position="563"/>
    </location>
</feature>
<dbReference type="GO" id="GO:0000981">
    <property type="term" value="F:DNA-binding transcription factor activity, RNA polymerase II-specific"/>
    <property type="evidence" value="ECO:0007669"/>
    <property type="project" value="TreeGrafter"/>
</dbReference>
<dbReference type="EMBL" id="NWSH01000695">
    <property type="protein sequence ID" value="PCG74739.1"/>
    <property type="molecule type" value="Genomic_DNA"/>
</dbReference>
<keyword evidence="5" id="KW-0677">Repeat</keyword>
<dbReference type="PROSITE" id="PS00028">
    <property type="entry name" value="ZINC_FINGER_C2H2_1"/>
    <property type="match status" value="4"/>
</dbReference>
<feature type="compositionally biased region" description="Polar residues" evidence="13">
    <location>
        <begin position="1370"/>
        <end position="1384"/>
    </location>
</feature>
<dbReference type="GO" id="GO:0000978">
    <property type="term" value="F:RNA polymerase II cis-regulatory region sequence-specific DNA binding"/>
    <property type="evidence" value="ECO:0007669"/>
    <property type="project" value="TreeGrafter"/>
</dbReference>
<dbReference type="FunFam" id="3.30.160.60:FF:000031">
    <property type="entry name" value="GLI family zinc finger 3"/>
    <property type="match status" value="1"/>
</dbReference>
<evidence type="ECO:0000256" key="4">
    <source>
        <dbReference type="ARBA" id="ARBA00022723"/>
    </source>
</evidence>
<keyword evidence="11" id="KW-0539">Nucleus</keyword>
<evidence type="ECO:0000259" key="14">
    <source>
        <dbReference type="PROSITE" id="PS50157"/>
    </source>
</evidence>
<keyword evidence="4" id="KW-0479">Metal-binding</keyword>
<keyword evidence="3" id="KW-0217">Developmental protein</keyword>
<evidence type="ECO:0000256" key="1">
    <source>
        <dbReference type="ARBA" id="ARBA00004123"/>
    </source>
</evidence>
<evidence type="ECO:0000313" key="15">
    <source>
        <dbReference type="EMBL" id="PCG74739.1"/>
    </source>
</evidence>
<feature type="region of interest" description="Disordered" evidence="13">
    <location>
        <begin position="278"/>
        <end position="299"/>
    </location>
</feature>
<dbReference type="FunFam" id="3.30.160.60:FF:000036">
    <property type="entry name" value="GLI family zinc finger 3"/>
    <property type="match status" value="1"/>
</dbReference>
<feature type="compositionally biased region" description="Basic and acidic residues" evidence="13">
    <location>
        <begin position="928"/>
        <end position="937"/>
    </location>
</feature>
<comment type="similarity">
    <text evidence="2">Belongs to the GLI C2H2-type zinc-finger protein family.</text>
</comment>
<name>A0A2A4JSD4_HELVI</name>
<dbReference type="GO" id="GO:0007367">
    <property type="term" value="P:segment polarity determination"/>
    <property type="evidence" value="ECO:0007669"/>
    <property type="project" value="UniProtKB-KW"/>
</dbReference>
<feature type="compositionally biased region" description="Polar residues" evidence="13">
    <location>
        <begin position="2031"/>
        <end position="2057"/>
    </location>
</feature>
<dbReference type="SMART" id="SM00355">
    <property type="entry name" value="ZnF_C2H2"/>
    <property type="match status" value="5"/>
</dbReference>
<feature type="domain" description="C2H2-type" evidence="14">
    <location>
        <begin position="354"/>
        <end position="386"/>
    </location>
</feature>
<evidence type="ECO:0000256" key="11">
    <source>
        <dbReference type="ARBA" id="ARBA00023242"/>
    </source>
</evidence>
<evidence type="ECO:0000256" key="7">
    <source>
        <dbReference type="ARBA" id="ARBA00022833"/>
    </source>
</evidence>
<keyword evidence="8" id="KW-0805">Transcription regulation</keyword>
<keyword evidence="6 12" id="KW-0863">Zinc-finger</keyword>
<dbReference type="InterPro" id="IPR036236">
    <property type="entry name" value="Znf_C2H2_sf"/>
</dbReference>
<dbReference type="SUPFAM" id="SSF57667">
    <property type="entry name" value="beta-beta-alpha zinc fingers"/>
    <property type="match status" value="3"/>
</dbReference>
<feature type="region of interest" description="Disordered" evidence="13">
    <location>
        <begin position="914"/>
        <end position="959"/>
    </location>
</feature>
<dbReference type="Gene3D" id="3.30.160.60">
    <property type="entry name" value="Classic Zinc Finger"/>
    <property type="match status" value="5"/>
</dbReference>
<evidence type="ECO:0000256" key="10">
    <source>
        <dbReference type="ARBA" id="ARBA00023163"/>
    </source>
</evidence>
<feature type="compositionally biased region" description="Low complexity" evidence="13">
    <location>
        <begin position="283"/>
        <end position="294"/>
    </location>
</feature>
<comment type="subcellular location">
    <subcellularLocation>
        <location evidence="1">Nucleus</location>
    </subcellularLocation>
</comment>
<feature type="compositionally biased region" description="Polar residues" evidence="13">
    <location>
        <begin position="1492"/>
        <end position="1513"/>
    </location>
</feature>
<evidence type="ECO:0000256" key="5">
    <source>
        <dbReference type="ARBA" id="ARBA00022737"/>
    </source>
</evidence>
<evidence type="ECO:0000256" key="2">
    <source>
        <dbReference type="ARBA" id="ARBA00010831"/>
    </source>
</evidence>
<keyword evidence="9" id="KW-0238">DNA-binding</keyword>
<feature type="region of interest" description="Disordered" evidence="13">
    <location>
        <begin position="2018"/>
        <end position="2057"/>
    </location>
</feature>
<feature type="region of interest" description="Disordered" evidence="13">
    <location>
        <begin position="1368"/>
        <end position="1415"/>
    </location>
</feature>
<dbReference type="PANTHER" id="PTHR45718">
    <property type="entry name" value="TRANSCRIPTIONAL ACTIVATOR CUBITUS INTERRUPTUS"/>
    <property type="match status" value="1"/>
</dbReference>
<dbReference type="PROSITE" id="PS50157">
    <property type="entry name" value="ZINC_FINGER_C2H2_2"/>
    <property type="match status" value="5"/>
</dbReference>
<feature type="compositionally biased region" description="Basic and acidic residues" evidence="13">
    <location>
        <begin position="1482"/>
        <end position="1491"/>
    </location>
</feature>
<keyword evidence="3" id="KW-0709">Segmentation polarity protein</keyword>
<feature type="domain" description="C2H2-type" evidence="14">
    <location>
        <begin position="392"/>
        <end position="419"/>
    </location>
</feature>
<dbReference type="Pfam" id="PF00096">
    <property type="entry name" value="zf-C2H2"/>
    <property type="match status" value="1"/>
</dbReference>
<dbReference type="GO" id="GO:0140297">
    <property type="term" value="F:DNA-binding transcription factor binding"/>
    <property type="evidence" value="ECO:0007669"/>
    <property type="project" value="UniProtKB-ARBA"/>
</dbReference>
<keyword evidence="7" id="KW-0862">Zinc</keyword>
<dbReference type="InterPro" id="IPR043359">
    <property type="entry name" value="GLI-like"/>
</dbReference>
<feature type="domain" description="C2H2-type" evidence="14">
    <location>
        <begin position="481"/>
        <end position="511"/>
    </location>
</feature>
<dbReference type="Pfam" id="PF23561">
    <property type="entry name" value="zf-C2H2_15"/>
    <property type="match status" value="1"/>
</dbReference>
<evidence type="ECO:0000256" key="13">
    <source>
        <dbReference type="SAM" id="MobiDB-lite"/>
    </source>
</evidence>
<dbReference type="GO" id="GO:0008270">
    <property type="term" value="F:zinc ion binding"/>
    <property type="evidence" value="ECO:0007669"/>
    <property type="project" value="UniProtKB-KW"/>
</dbReference>
<evidence type="ECO:0000256" key="9">
    <source>
        <dbReference type="ARBA" id="ARBA00023125"/>
    </source>
</evidence>
<feature type="region of interest" description="Disordered" evidence="13">
    <location>
        <begin position="515"/>
        <end position="574"/>
    </location>
</feature>
<feature type="compositionally biased region" description="Polar residues" evidence="13">
    <location>
        <begin position="938"/>
        <end position="959"/>
    </location>
</feature>
<protein>
    <recommendedName>
        <fullName evidence="14">C2H2-type domain-containing protein</fullName>
    </recommendedName>
</protein>
<dbReference type="FunFam" id="3.30.160.60:FF:000068">
    <property type="entry name" value="GLI family zinc finger 3"/>
    <property type="match status" value="1"/>
</dbReference>
<comment type="caution">
    <text evidence="15">The sequence shown here is derived from an EMBL/GenBank/DDBJ whole genome shotgun (WGS) entry which is preliminary data.</text>
</comment>
<feature type="domain" description="C2H2-type" evidence="14">
    <location>
        <begin position="450"/>
        <end position="480"/>
    </location>
</feature>
<dbReference type="GO" id="GO:0005634">
    <property type="term" value="C:nucleus"/>
    <property type="evidence" value="ECO:0007669"/>
    <property type="project" value="UniProtKB-SubCell"/>
</dbReference>
<proteinExistence type="inferred from homology"/>
<feature type="region of interest" description="Disordered" evidence="13">
    <location>
        <begin position="1048"/>
        <end position="1070"/>
    </location>
</feature>
<reference evidence="15" key="1">
    <citation type="submission" date="2017-09" db="EMBL/GenBank/DDBJ databases">
        <title>Contemporary evolution of a Lepidopteran species, Heliothis virescens, in response to modern agricultural practices.</title>
        <authorList>
            <person name="Fritz M.L."/>
            <person name="Deyonke A.M."/>
            <person name="Papanicolaou A."/>
            <person name="Micinski S."/>
            <person name="Westbrook J."/>
            <person name="Gould F."/>
        </authorList>
    </citation>
    <scope>NUCLEOTIDE SEQUENCE [LARGE SCALE GENOMIC DNA]</scope>
    <source>
        <strain evidence="15">HvINT-</strain>
        <tissue evidence="15">Whole body</tissue>
    </source>
</reference>
<evidence type="ECO:0000256" key="3">
    <source>
        <dbReference type="ARBA" id="ARBA00022716"/>
    </source>
</evidence>
<organism evidence="15">
    <name type="scientific">Heliothis virescens</name>
    <name type="common">Tobacco budworm moth</name>
    <dbReference type="NCBI Taxonomy" id="7102"/>
    <lineage>
        <taxon>Eukaryota</taxon>
        <taxon>Metazoa</taxon>
        <taxon>Ecdysozoa</taxon>
        <taxon>Arthropoda</taxon>
        <taxon>Hexapoda</taxon>
        <taxon>Insecta</taxon>
        <taxon>Pterygota</taxon>
        <taxon>Neoptera</taxon>
        <taxon>Endopterygota</taxon>
        <taxon>Lepidoptera</taxon>
        <taxon>Glossata</taxon>
        <taxon>Ditrysia</taxon>
        <taxon>Noctuoidea</taxon>
        <taxon>Noctuidae</taxon>
        <taxon>Heliothinae</taxon>
        <taxon>Heliothis</taxon>
    </lineage>
</organism>
<dbReference type="STRING" id="7102.A0A2A4JSD4"/>
<dbReference type="GO" id="GO:0000122">
    <property type="term" value="P:negative regulation of transcription by RNA polymerase II"/>
    <property type="evidence" value="ECO:0007669"/>
    <property type="project" value="UniProtKB-ARBA"/>
</dbReference>